<dbReference type="Gene3D" id="1.20.1250.20">
    <property type="entry name" value="MFS general substrate transporter like domains"/>
    <property type="match status" value="2"/>
</dbReference>
<gene>
    <name evidence="8" type="ORF">H0921_08150</name>
</gene>
<feature type="transmembrane region" description="Helical" evidence="7">
    <location>
        <begin position="124"/>
        <end position="149"/>
    </location>
</feature>
<dbReference type="EMBL" id="JACEFB010000004">
    <property type="protein sequence ID" value="MBA2226132.1"/>
    <property type="molecule type" value="Genomic_DNA"/>
</dbReference>
<keyword evidence="2" id="KW-0813">Transport</keyword>
<organism evidence="8 9">
    <name type="scientific">Thermogemmata fonticola</name>
    <dbReference type="NCBI Taxonomy" id="2755323"/>
    <lineage>
        <taxon>Bacteria</taxon>
        <taxon>Pseudomonadati</taxon>
        <taxon>Planctomycetota</taxon>
        <taxon>Planctomycetia</taxon>
        <taxon>Gemmatales</taxon>
        <taxon>Gemmataceae</taxon>
        <taxon>Thermogemmata</taxon>
    </lineage>
</organism>
<dbReference type="Proteomes" id="UP000542342">
    <property type="component" value="Unassembled WGS sequence"/>
</dbReference>
<reference evidence="8 9" key="1">
    <citation type="submission" date="2020-07" db="EMBL/GenBank/DDBJ databases">
        <title>Thermogemmata thermophila gen. nov., sp. nov., a novel moderate thermophilic planctomycete from a Kamchatka hot spring.</title>
        <authorList>
            <person name="Elcheninov A.G."/>
            <person name="Podosokorskaya O.A."/>
            <person name="Kovaleva O.L."/>
            <person name="Novikov A."/>
            <person name="Bonch-Osmolovskaya E.A."/>
            <person name="Toshchakov S.V."/>
            <person name="Kublanov I.V."/>
        </authorList>
    </citation>
    <scope>NUCLEOTIDE SEQUENCE [LARGE SCALE GENOMIC DNA]</scope>
    <source>
        <strain evidence="8 9">2918</strain>
    </source>
</reference>
<name>A0A7V9ABV0_9BACT</name>
<dbReference type="SUPFAM" id="SSF103473">
    <property type="entry name" value="MFS general substrate transporter"/>
    <property type="match status" value="1"/>
</dbReference>
<feature type="transmembrane region" description="Helical" evidence="7">
    <location>
        <begin position="20"/>
        <end position="41"/>
    </location>
</feature>
<evidence type="ECO:0000256" key="6">
    <source>
        <dbReference type="ARBA" id="ARBA00023136"/>
    </source>
</evidence>
<evidence type="ECO:0000313" key="9">
    <source>
        <dbReference type="Proteomes" id="UP000542342"/>
    </source>
</evidence>
<dbReference type="GO" id="GO:0005886">
    <property type="term" value="C:plasma membrane"/>
    <property type="evidence" value="ECO:0007669"/>
    <property type="project" value="UniProtKB-SubCell"/>
</dbReference>
<keyword evidence="5 7" id="KW-1133">Transmembrane helix</keyword>
<feature type="transmembrane region" description="Helical" evidence="7">
    <location>
        <begin position="366"/>
        <end position="392"/>
    </location>
</feature>
<evidence type="ECO:0000256" key="4">
    <source>
        <dbReference type="ARBA" id="ARBA00022692"/>
    </source>
</evidence>
<accession>A0A7V9ABV0</accession>
<evidence type="ECO:0000256" key="7">
    <source>
        <dbReference type="SAM" id="Phobius"/>
    </source>
</evidence>
<keyword evidence="3" id="KW-1003">Cell membrane</keyword>
<keyword evidence="9" id="KW-1185">Reference proteome</keyword>
<evidence type="ECO:0000256" key="3">
    <source>
        <dbReference type="ARBA" id="ARBA00022475"/>
    </source>
</evidence>
<feature type="transmembrane region" description="Helical" evidence="7">
    <location>
        <begin position="404"/>
        <end position="423"/>
    </location>
</feature>
<dbReference type="Pfam" id="PF03825">
    <property type="entry name" value="Nuc_H_symport"/>
    <property type="match status" value="1"/>
</dbReference>
<dbReference type="GO" id="GO:0015212">
    <property type="term" value="F:cytidine transmembrane transporter activity"/>
    <property type="evidence" value="ECO:0007669"/>
    <property type="project" value="TreeGrafter"/>
</dbReference>
<evidence type="ECO:0000256" key="5">
    <source>
        <dbReference type="ARBA" id="ARBA00022989"/>
    </source>
</evidence>
<proteinExistence type="predicted"/>
<dbReference type="RefSeq" id="WP_194537557.1">
    <property type="nucleotide sequence ID" value="NZ_JACEFB010000004.1"/>
</dbReference>
<feature type="transmembrane region" description="Helical" evidence="7">
    <location>
        <begin position="61"/>
        <end position="82"/>
    </location>
</feature>
<dbReference type="InterPro" id="IPR004740">
    <property type="entry name" value="Nuc_H_symport"/>
</dbReference>
<dbReference type="PANTHER" id="PTHR23522">
    <property type="entry name" value="BLL5896 PROTEIN"/>
    <property type="match status" value="1"/>
</dbReference>
<feature type="transmembrane region" description="Helical" evidence="7">
    <location>
        <begin position="333"/>
        <end position="354"/>
    </location>
</feature>
<dbReference type="PANTHER" id="PTHR23522:SF4">
    <property type="entry name" value="NUCLEOSIDE PERMEASE NUPG-RELATED"/>
    <property type="match status" value="1"/>
</dbReference>
<dbReference type="InterPro" id="IPR036259">
    <property type="entry name" value="MFS_trans_sf"/>
</dbReference>
<evidence type="ECO:0000256" key="1">
    <source>
        <dbReference type="ARBA" id="ARBA00004651"/>
    </source>
</evidence>
<feature type="transmembrane region" description="Helical" evidence="7">
    <location>
        <begin position="188"/>
        <end position="207"/>
    </location>
</feature>
<feature type="transmembrane region" description="Helical" evidence="7">
    <location>
        <begin position="236"/>
        <end position="256"/>
    </location>
</feature>
<evidence type="ECO:0000256" key="2">
    <source>
        <dbReference type="ARBA" id="ARBA00022448"/>
    </source>
</evidence>
<dbReference type="GO" id="GO:0015213">
    <property type="term" value="F:uridine transmembrane transporter activity"/>
    <property type="evidence" value="ECO:0007669"/>
    <property type="project" value="TreeGrafter"/>
</dbReference>
<comment type="subcellular location">
    <subcellularLocation>
        <location evidence="1">Cell membrane</location>
        <topology evidence="1">Multi-pass membrane protein</topology>
    </subcellularLocation>
</comment>
<sequence>MDAGGQGSGETGSTGRRRWIVPWQLAGMMFLQYFGLGAWVVPLTRYLQAPTAEGGLGFDPFQVALVYSTFAFGALAAPLLVGPLADRWFAVERVLAVTHAGMAVLMTLAAWACISPLTGPEATLTLLFVSLLGYAIGCQITLTLTNVISFRNLEDRAGTFWYVRLTGTLGWIVSGFVVGWLLEPVSVQPLGVAAVASGMLALLAPGLPHTPPKGYGRPIREVLGLPAVQLFTQRSLVVFAVVLFVGGAMNQFYTVFTSRYLADLGVQADLGRWGRWTPELIMTLAQWCEMGCMAVTPWLLHRLGLKRVMLLGLAGWLLRNALLYSGWRAGIVAIALPMHGWSYAFYTLVGMHYVDRQAPPHLRAGAQALVTFLAHGPAILAGNLLAGMIVAAHRHELWTDWEAVWRWPLLAYLAILLLFAALFREGQASSVSPTGFAPSRQSRA</sequence>
<protein>
    <submittedName>
        <fullName evidence="8">MFS transporter</fullName>
    </submittedName>
</protein>
<keyword evidence="6 7" id="KW-0472">Membrane</keyword>
<dbReference type="AlphaFoldDB" id="A0A7V9ABV0"/>
<evidence type="ECO:0000313" key="8">
    <source>
        <dbReference type="EMBL" id="MBA2226132.1"/>
    </source>
</evidence>
<comment type="caution">
    <text evidence="8">The sequence shown here is derived from an EMBL/GenBank/DDBJ whole genome shotgun (WGS) entry which is preliminary data.</text>
</comment>
<keyword evidence="4 7" id="KW-0812">Transmembrane</keyword>
<feature type="transmembrane region" description="Helical" evidence="7">
    <location>
        <begin position="94"/>
        <end position="118"/>
    </location>
</feature>
<feature type="transmembrane region" description="Helical" evidence="7">
    <location>
        <begin position="161"/>
        <end position="182"/>
    </location>
</feature>